<gene>
    <name evidence="2" type="ORF">EPI10_009329</name>
</gene>
<evidence type="ECO:0000313" key="2">
    <source>
        <dbReference type="EMBL" id="KAA3453275.1"/>
    </source>
</evidence>
<dbReference type="PANTHER" id="PTHR35046">
    <property type="entry name" value="ZINC KNUCKLE (CCHC-TYPE) FAMILY PROTEIN"/>
    <property type="match status" value="1"/>
</dbReference>
<dbReference type="PANTHER" id="PTHR35046:SF9">
    <property type="entry name" value="RNA-DIRECTED DNA POLYMERASE"/>
    <property type="match status" value="1"/>
</dbReference>
<keyword evidence="3" id="KW-1185">Reference proteome</keyword>
<dbReference type="EMBL" id="SMMG02000013">
    <property type="protein sequence ID" value="KAA3453275.1"/>
    <property type="molecule type" value="Genomic_DNA"/>
</dbReference>
<reference evidence="3" key="1">
    <citation type="journal article" date="2019" name="Plant Biotechnol. J.">
        <title>Genome sequencing of the Australian wild diploid species Gossypium australe highlights disease resistance and delayed gland morphogenesis.</title>
        <authorList>
            <person name="Cai Y."/>
            <person name="Cai X."/>
            <person name="Wang Q."/>
            <person name="Wang P."/>
            <person name="Zhang Y."/>
            <person name="Cai C."/>
            <person name="Xu Y."/>
            <person name="Wang K."/>
            <person name="Zhou Z."/>
            <person name="Wang C."/>
            <person name="Geng S."/>
            <person name="Li B."/>
            <person name="Dong Q."/>
            <person name="Hou Y."/>
            <person name="Wang H."/>
            <person name="Ai P."/>
            <person name="Liu Z."/>
            <person name="Yi F."/>
            <person name="Sun M."/>
            <person name="An G."/>
            <person name="Cheng J."/>
            <person name="Zhang Y."/>
            <person name="Shi Q."/>
            <person name="Xie Y."/>
            <person name="Shi X."/>
            <person name="Chang Y."/>
            <person name="Huang F."/>
            <person name="Chen Y."/>
            <person name="Hong S."/>
            <person name="Mi L."/>
            <person name="Sun Q."/>
            <person name="Zhang L."/>
            <person name="Zhou B."/>
            <person name="Peng R."/>
            <person name="Zhang X."/>
            <person name="Liu F."/>
        </authorList>
    </citation>
    <scope>NUCLEOTIDE SEQUENCE [LARGE SCALE GENOMIC DNA]</scope>
    <source>
        <strain evidence="3">cv. PA1801</strain>
    </source>
</reference>
<organism evidence="2 3">
    <name type="scientific">Gossypium australe</name>
    <dbReference type="NCBI Taxonomy" id="47621"/>
    <lineage>
        <taxon>Eukaryota</taxon>
        <taxon>Viridiplantae</taxon>
        <taxon>Streptophyta</taxon>
        <taxon>Embryophyta</taxon>
        <taxon>Tracheophyta</taxon>
        <taxon>Spermatophyta</taxon>
        <taxon>Magnoliopsida</taxon>
        <taxon>eudicotyledons</taxon>
        <taxon>Gunneridae</taxon>
        <taxon>Pentapetalae</taxon>
        <taxon>rosids</taxon>
        <taxon>malvids</taxon>
        <taxon>Malvales</taxon>
        <taxon>Malvaceae</taxon>
        <taxon>Malvoideae</taxon>
        <taxon>Gossypium</taxon>
    </lineage>
</organism>
<feature type="compositionally biased region" description="Polar residues" evidence="1">
    <location>
        <begin position="1"/>
        <end position="11"/>
    </location>
</feature>
<evidence type="ECO:0000256" key="1">
    <source>
        <dbReference type="SAM" id="MobiDB-lite"/>
    </source>
</evidence>
<feature type="compositionally biased region" description="Basic and acidic residues" evidence="1">
    <location>
        <begin position="92"/>
        <end position="120"/>
    </location>
</feature>
<feature type="compositionally biased region" description="Basic and acidic residues" evidence="1">
    <location>
        <begin position="12"/>
        <end position="21"/>
    </location>
</feature>
<dbReference type="OrthoDB" id="1000896at2759"/>
<protein>
    <submittedName>
        <fullName evidence="2">Mutant gag-pol polyprotein</fullName>
    </submittedName>
</protein>
<feature type="region of interest" description="Disordered" evidence="1">
    <location>
        <begin position="52"/>
        <end position="120"/>
    </location>
</feature>
<evidence type="ECO:0000313" key="3">
    <source>
        <dbReference type="Proteomes" id="UP000325315"/>
    </source>
</evidence>
<proteinExistence type="predicted"/>
<dbReference type="Proteomes" id="UP000325315">
    <property type="component" value="Unassembled WGS sequence"/>
</dbReference>
<accession>A0A5B6UHP3</accession>
<comment type="caution">
    <text evidence="2">The sequence shown here is derived from an EMBL/GenBank/DDBJ whole genome shotgun (WGS) entry which is preliminary data.</text>
</comment>
<dbReference type="AlphaFoldDB" id="A0A5B6UHP3"/>
<sequence>MYQNAGQNMEEQQGRKPDRNVSDLQMQAILREMERLLERRLNPLKDRLYQVEAQRPREVTPEVARQRHGRPNQQREQQRVPDDDINEFSEGESDHKSNLSVRRREPGNRCQRDQRREDDDLKNIKLTVPPFQGKSDPEAYLEWKKKIELVFNCHNYFKNKKVKLTVIKFLDYAMIWWDQLTTSRRRNGERPITTWTKMKAAMRR</sequence>
<feature type="region of interest" description="Disordered" evidence="1">
    <location>
        <begin position="1"/>
        <end position="25"/>
    </location>
</feature>
<name>A0A5B6UHP3_9ROSI</name>